<keyword evidence="6" id="KW-0408">Iron</keyword>
<keyword evidence="4" id="KW-0479">Metal-binding</keyword>
<dbReference type="PANTHER" id="PTHR24305:SF29">
    <property type="entry name" value="BENZOATE-PARA-HYDROXYLASE"/>
    <property type="match status" value="1"/>
</dbReference>
<dbReference type="EMBL" id="JAULSV010000003">
    <property type="protein sequence ID" value="KAK0649210.1"/>
    <property type="molecule type" value="Genomic_DNA"/>
</dbReference>
<keyword evidence="7" id="KW-0503">Monooxygenase</keyword>
<proteinExistence type="inferred from homology"/>
<name>A0AA39YC88_9PEZI</name>
<dbReference type="GO" id="GO:0004497">
    <property type="term" value="F:monooxygenase activity"/>
    <property type="evidence" value="ECO:0007669"/>
    <property type="project" value="UniProtKB-KW"/>
</dbReference>
<reference evidence="8" key="1">
    <citation type="submission" date="2023-06" db="EMBL/GenBank/DDBJ databases">
        <title>Genome-scale phylogeny and comparative genomics of the fungal order Sordariales.</title>
        <authorList>
            <consortium name="Lawrence Berkeley National Laboratory"/>
            <person name="Hensen N."/>
            <person name="Bonometti L."/>
            <person name="Westerberg I."/>
            <person name="Brannstrom I.O."/>
            <person name="Guillou S."/>
            <person name="Cros-Aarteil S."/>
            <person name="Calhoun S."/>
            <person name="Haridas S."/>
            <person name="Kuo A."/>
            <person name="Mondo S."/>
            <person name="Pangilinan J."/>
            <person name="Riley R."/>
            <person name="Labutti K."/>
            <person name="Andreopoulos B."/>
            <person name="Lipzen A."/>
            <person name="Chen C."/>
            <person name="Yanf M."/>
            <person name="Daum C."/>
            <person name="Ng V."/>
            <person name="Clum A."/>
            <person name="Steindorff A."/>
            <person name="Ohm R."/>
            <person name="Martin F."/>
            <person name="Silar P."/>
            <person name="Natvig D."/>
            <person name="Lalanne C."/>
            <person name="Gautier V."/>
            <person name="Ament-Velasquez S.L."/>
            <person name="Kruys A."/>
            <person name="Hutchinson M.I."/>
            <person name="Powell A.J."/>
            <person name="Barry K."/>
            <person name="Miller A.N."/>
            <person name="Grigoriev I.V."/>
            <person name="Debuchy R."/>
            <person name="Gladieux P."/>
            <person name="Thoren M.H."/>
            <person name="Johannesson H."/>
        </authorList>
    </citation>
    <scope>NUCLEOTIDE SEQUENCE</scope>
    <source>
        <strain evidence="8">SMH2532-1</strain>
    </source>
</reference>
<evidence type="ECO:0000313" key="8">
    <source>
        <dbReference type="EMBL" id="KAK0649210.1"/>
    </source>
</evidence>
<dbReference type="InterPro" id="IPR050121">
    <property type="entry name" value="Cytochrome_P450_monoxygenase"/>
</dbReference>
<sequence>MELLALNWQGAAAGVGAATLLYYLLRTIYNLYFHPLAKLPSWSASHIPFAWSIFRGSYVSRIFELHRKYGPVLRIAPDAVCFAQAEAWNEILQPPPGQAETILKDEIWFKPQPGMASSLSQDTKPATHAYIKKGLLPAFTARALRAQEPFIQIYVNLLVERLREVTALSAAEKATAELNWTVFDIFGDLGFGESFGSLEHSRYHPWVSIIFSNIKGIALLRAVSYFPLLESILEMCIPDSIKKMQRDHIQFIKDKIERRLNYEFQRPDNMSHVYGDVKGGKEERLADDTITAVFWELVLAGNETTATTFDTVCLFVA</sequence>
<dbReference type="PANTHER" id="PTHR24305">
    <property type="entry name" value="CYTOCHROME P450"/>
    <property type="match status" value="1"/>
</dbReference>
<evidence type="ECO:0000256" key="1">
    <source>
        <dbReference type="ARBA" id="ARBA00001971"/>
    </source>
</evidence>
<dbReference type="SUPFAM" id="SSF48264">
    <property type="entry name" value="Cytochrome P450"/>
    <property type="match status" value="1"/>
</dbReference>
<dbReference type="Proteomes" id="UP001174936">
    <property type="component" value="Unassembled WGS sequence"/>
</dbReference>
<comment type="cofactor">
    <cofactor evidence="1">
        <name>heme</name>
        <dbReference type="ChEBI" id="CHEBI:30413"/>
    </cofactor>
</comment>
<evidence type="ECO:0000256" key="6">
    <source>
        <dbReference type="ARBA" id="ARBA00023004"/>
    </source>
</evidence>
<comment type="caution">
    <text evidence="8">The sequence shown here is derived from an EMBL/GenBank/DDBJ whole genome shotgun (WGS) entry which is preliminary data.</text>
</comment>
<evidence type="ECO:0000256" key="4">
    <source>
        <dbReference type="ARBA" id="ARBA00022723"/>
    </source>
</evidence>
<protein>
    <submittedName>
        <fullName evidence="8">Cytochrome P450</fullName>
    </submittedName>
</protein>
<dbReference type="GO" id="GO:0005506">
    <property type="term" value="F:iron ion binding"/>
    <property type="evidence" value="ECO:0007669"/>
    <property type="project" value="InterPro"/>
</dbReference>
<keyword evidence="9" id="KW-1185">Reference proteome</keyword>
<evidence type="ECO:0000256" key="7">
    <source>
        <dbReference type="ARBA" id="ARBA00023033"/>
    </source>
</evidence>
<keyword evidence="5" id="KW-0560">Oxidoreductase</keyword>
<evidence type="ECO:0000256" key="3">
    <source>
        <dbReference type="ARBA" id="ARBA00022617"/>
    </source>
</evidence>
<evidence type="ECO:0000256" key="2">
    <source>
        <dbReference type="ARBA" id="ARBA00010617"/>
    </source>
</evidence>
<dbReference type="Gene3D" id="1.10.630.10">
    <property type="entry name" value="Cytochrome P450"/>
    <property type="match status" value="1"/>
</dbReference>
<keyword evidence="3" id="KW-0349">Heme</keyword>
<dbReference type="InterPro" id="IPR001128">
    <property type="entry name" value="Cyt_P450"/>
</dbReference>
<evidence type="ECO:0000313" key="9">
    <source>
        <dbReference type="Proteomes" id="UP001174936"/>
    </source>
</evidence>
<accession>A0AA39YC88</accession>
<gene>
    <name evidence="8" type="ORF">B0T16DRAFT_327115</name>
</gene>
<dbReference type="InterPro" id="IPR036396">
    <property type="entry name" value="Cyt_P450_sf"/>
</dbReference>
<comment type="similarity">
    <text evidence="2">Belongs to the cytochrome P450 family.</text>
</comment>
<dbReference type="GO" id="GO:0016705">
    <property type="term" value="F:oxidoreductase activity, acting on paired donors, with incorporation or reduction of molecular oxygen"/>
    <property type="evidence" value="ECO:0007669"/>
    <property type="project" value="InterPro"/>
</dbReference>
<dbReference type="AlphaFoldDB" id="A0AA39YC88"/>
<dbReference type="GO" id="GO:0020037">
    <property type="term" value="F:heme binding"/>
    <property type="evidence" value="ECO:0007669"/>
    <property type="project" value="InterPro"/>
</dbReference>
<organism evidence="8 9">
    <name type="scientific">Cercophora newfieldiana</name>
    <dbReference type="NCBI Taxonomy" id="92897"/>
    <lineage>
        <taxon>Eukaryota</taxon>
        <taxon>Fungi</taxon>
        <taxon>Dikarya</taxon>
        <taxon>Ascomycota</taxon>
        <taxon>Pezizomycotina</taxon>
        <taxon>Sordariomycetes</taxon>
        <taxon>Sordariomycetidae</taxon>
        <taxon>Sordariales</taxon>
        <taxon>Lasiosphaeriaceae</taxon>
        <taxon>Cercophora</taxon>
    </lineage>
</organism>
<evidence type="ECO:0000256" key="5">
    <source>
        <dbReference type="ARBA" id="ARBA00023002"/>
    </source>
</evidence>
<dbReference type="Pfam" id="PF00067">
    <property type="entry name" value="p450"/>
    <property type="match status" value="1"/>
</dbReference>